<evidence type="ECO:0000256" key="1">
    <source>
        <dbReference type="ARBA" id="ARBA00010641"/>
    </source>
</evidence>
<dbReference type="Proteomes" id="UP000008461">
    <property type="component" value="Chromosome"/>
</dbReference>
<dbReference type="Gene3D" id="1.10.1740.10">
    <property type="match status" value="1"/>
</dbReference>
<dbReference type="GO" id="GO:0016987">
    <property type="term" value="F:sigma factor activity"/>
    <property type="evidence" value="ECO:0007669"/>
    <property type="project" value="UniProtKB-KW"/>
</dbReference>
<name>F4L0D8_HALH1</name>
<dbReference type="InterPro" id="IPR036388">
    <property type="entry name" value="WH-like_DNA-bd_sf"/>
</dbReference>
<keyword evidence="5" id="KW-0804">Transcription</keyword>
<evidence type="ECO:0000256" key="4">
    <source>
        <dbReference type="ARBA" id="ARBA00023125"/>
    </source>
</evidence>
<keyword evidence="2" id="KW-0805">Transcription regulation</keyword>
<dbReference type="InterPro" id="IPR014284">
    <property type="entry name" value="RNA_pol_sigma-70_dom"/>
</dbReference>
<evidence type="ECO:0000313" key="7">
    <source>
        <dbReference type="Proteomes" id="UP000008461"/>
    </source>
</evidence>
<keyword evidence="7" id="KW-1185">Reference proteome</keyword>
<dbReference type="InterPro" id="IPR013324">
    <property type="entry name" value="RNA_pol_sigma_r3/r4-like"/>
</dbReference>
<dbReference type="InterPro" id="IPR039425">
    <property type="entry name" value="RNA_pol_sigma-70-like"/>
</dbReference>
<dbReference type="SUPFAM" id="SSF88946">
    <property type="entry name" value="Sigma2 domain of RNA polymerase sigma factors"/>
    <property type="match status" value="1"/>
</dbReference>
<evidence type="ECO:0000256" key="5">
    <source>
        <dbReference type="ARBA" id="ARBA00023163"/>
    </source>
</evidence>
<dbReference type="SUPFAM" id="SSF88659">
    <property type="entry name" value="Sigma3 and sigma4 domains of RNA polymerase sigma factors"/>
    <property type="match status" value="1"/>
</dbReference>
<dbReference type="PANTHER" id="PTHR43133:SF8">
    <property type="entry name" value="RNA POLYMERASE SIGMA FACTOR HI_1459-RELATED"/>
    <property type="match status" value="1"/>
</dbReference>
<dbReference type="AlphaFoldDB" id="F4L0D8"/>
<dbReference type="HOGENOM" id="CLU_047691_16_2_10"/>
<dbReference type="NCBIfam" id="TIGR02937">
    <property type="entry name" value="sigma70-ECF"/>
    <property type="match status" value="1"/>
</dbReference>
<dbReference type="OrthoDB" id="1099849at2"/>
<dbReference type="GO" id="GO:0003677">
    <property type="term" value="F:DNA binding"/>
    <property type="evidence" value="ECO:0007669"/>
    <property type="project" value="UniProtKB-KW"/>
</dbReference>
<dbReference type="EMBL" id="CP002691">
    <property type="protein sequence ID" value="AEE53811.1"/>
    <property type="molecule type" value="Genomic_DNA"/>
</dbReference>
<keyword evidence="3" id="KW-0731">Sigma factor</keyword>
<dbReference type="PANTHER" id="PTHR43133">
    <property type="entry name" value="RNA POLYMERASE ECF-TYPE SIGMA FACTO"/>
    <property type="match status" value="1"/>
</dbReference>
<comment type="similarity">
    <text evidence="1">Belongs to the sigma-70 factor family. ECF subfamily.</text>
</comment>
<evidence type="ECO:0000256" key="3">
    <source>
        <dbReference type="ARBA" id="ARBA00023082"/>
    </source>
</evidence>
<dbReference type="GO" id="GO:0006352">
    <property type="term" value="P:DNA-templated transcription initiation"/>
    <property type="evidence" value="ECO:0007669"/>
    <property type="project" value="InterPro"/>
</dbReference>
<dbReference type="Gene3D" id="1.10.10.10">
    <property type="entry name" value="Winged helix-like DNA-binding domain superfamily/Winged helix DNA-binding domain"/>
    <property type="match status" value="1"/>
</dbReference>
<dbReference type="STRING" id="760192.Halhy_5988"/>
<evidence type="ECO:0000313" key="6">
    <source>
        <dbReference type="EMBL" id="AEE53811.1"/>
    </source>
</evidence>
<dbReference type="eggNOG" id="COG1595">
    <property type="taxonomic scope" value="Bacteria"/>
</dbReference>
<dbReference type="KEGG" id="hhy:Halhy_5988"/>
<evidence type="ECO:0000256" key="2">
    <source>
        <dbReference type="ARBA" id="ARBA00023015"/>
    </source>
</evidence>
<protein>
    <submittedName>
        <fullName evidence="6">RNA polymerase, sigma-24 subunit, ECF subfamily</fullName>
    </submittedName>
</protein>
<proteinExistence type="inferred from homology"/>
<sequence>MSSNSNAETIIHALQAGDSQVIEELYAHHREDFFRWASHRFEGTRQDFEDAWQDSIIAFYQQVNQGKLLHLRHEVRTWLYAVGYKRLLNNNRKMKRILWKDQIDDALFTIDFEQETVDPEKIKFLQAALKSMSSQCRELLVARYYQNLGIEEIQQSWNLKNANTTSATLARCLGRLKDCFKKTFTTFPNG</sequence>
<reference key="2">
    <citation type="submission" date="2011-04" db="EMBL/GenBank/DDBJ databases">
        <title>Complete sequence of chromosome of Haliscomenobacter hydrossis DSM 1100.</title>
        <authorList>
            <consortium name="US DOE Joint Genome Institute (JGI-PGF)"/>
            <person name="Lucas S."/>
            <person name="Han J."/>
            <person name="Lapidus A."/>
            <person name="Bruce D."/>
            <person name="Goodwin L."/>
            <person name="Pitluck S."/>
            <person name="Peters L."/>
            <person name="Kyrpides N."/>
            <person name="Mavromatis K."/>
            <person name="Ivanova N."/>
            <person name="Ovchinnikova G."/>
            <person name="Pagani I."/>
            <person name="Daligault H."/>
            <person name="Detter J.C."/>
            <person name="Han C."/>
            <person name="Land M."/>
            <person name="Hauser L."/>
            <person name="Markowitz V."/>
            <person name="Cheng J.-F."/>
            <person name="Hugenholtz P."/>
            <person name="Woyke T."/>
            <person name="Wu D."/>
            <person name="Verbarg S."/>
            <person name="Frueling A."/>
            <person name="Brambilla E."/>
            <person name="Klenk H.-P."/>
            <person name="Eisen J.A."/>
        </authorList>
    </citation>
    <scope>NUCLEOTIDE SEQUENCE</scope>
    <source>
        <strain>DSM 1100</strain>
    </source>
</reference>
<organism evidence="6 7">
    <name type="scientific">Haliscomenobacter hydrossis (strain ATCC 27775 / DSM 1100 / LMG 10767 / O)</name>
    <dbReference type="NCBI Taxonomy" id="760192"/>
    <lineage>
        <taxon>Bacteria</taxon>
        <taxon>Pseudomonadati</taxon>
        <taxon>Bacteroidota</taxon>
        <taxon>Saprospiria</taxon>
        <taxon>Saprospirales</taxon>
        <taxon>Haliscomenobacteraceae</taxon>
        <taxon>Haliscomenobacter</taxon>
    </lineage>
</organism>
<dbReference type="InterPro" id="IPR013325">
    <property type="entry name" value="RNA_pol_sigma_r2"/>
</dbReference>
<keyword evidence="4" id="KW-0238">DNA-binding</keyword>
<dbReference type="RefSeq" id="WP_013768338.1">
    <property type="nucleotide sequence ID" value="NC_015510.1"/>
</dbReference>
<gene>
    <name evidence="6" type="ordered locus">Halhy_5988</name>
</gene>
<reference evidence="6 7" key="1">
    <citation type="journal article" date="2011" name="Stand. Genomic Sci.">
        <title>Complete genome sequence of Haliscomenobacter hydrossis type strain (O).</title>
        <authorList>
            <consortium name="US DOE Joint Genome Institute (JGI-PGF)"/>
            <person name="Daligault H."/>
            <person name="Lapidus A."/>
            <person name="Zeytun A."/>
            <person name="Nolan M."/>
            <person name="Lucas S."/>
            <person name="Del Rio T.G."/>
            <person name="Tice H."/>
            <person name="Cheng J.F."/>
            <person name="Tapia R."/>
            <person name="Han C."/>
            <person name="Goodwin L."/>
            <person name="Pitluck S."/>
            <person name="Liolios K."/>
            <person name="Pagani I."/>
            <person name="Ivanova N."/>
            <person name="Huntemann M."/>
            <person name="Mavromatis K."/>
            <person name="Mikhailova N."/>
            <person name="Pati A."/>
            <person name="Chen A."/>
            <person name="Palaniappan K."/>
            <person name="Land M."/>
            <person name="Hauser L."/>
            <person name="Brambilla E.M."/>
            <person name="Rohde M."/>
            <person name="Verbarg S."/>
            <person name="Goker M."/>
            <person name="Bristow J."/>
            <person name="Eisen J.A."/>
            <person name="Markowitz V."/>
            <person name="Hugenholtz P."/>
            <person name="Kyrpides N.C."/>
            <person name="Klenk H.P."/>
            <person name="Woyke T."/>
        </authorList>
    </citation>
    <scope>NUCLEOTIDE SEQUENCE [LARGE SCALE GENOMIC DNA]</scope>
    <source>
        <strain evidence="7">ATCC 27775 / DSM 1100 / LMG 10767 / O</strain>
    </source>
</reference>
<accession>F4L0D8</accession>